<dbReference type="GO" id="GO:0019305">
    <property type="term" value="P:dTDP-rhamnose biosynthetic process"/>
    <property type="evidence" value="ECO:0007669"/>
    <property type="project" value="TreeGrafter"/>
</dbReference>
<protein>
    <submittedName>
        <fullName evidence="3">dTDP-4-dehydrorhamnose 3,5-epimerase</fullName>
    </submittedName>
</protein>
<dbReference type="AlphaFoldDB" id="A0A6L9SSU5"/>
<dbReference type="Proteomes" id="UP000483293">
    <property type="component" value="Unassembled WGS sequence"/>
</dbReference>
<keyword evidence="4" id="KW-1185">Reference proteome</keyword>
<dbReference type="SUPFAM" id="SSF51182">
    <property type="entry name" value="RmlC-like cupins"/>
    <property type="match status" value="1"/>
</dbReference>
<comment type="caution">
    <text evidence="3">The sequence shown here is derived from an EMBL/GenBank/DDBJ whole genome shotgun (WGS) entry which is preliminary data.</text>
</comment>
<dbReference type="GO" id="GO:0008830">
    <property type="term" value="F:dTDP-4-dehydrorhamnose 3,5-epimerase activity"/>
    <property type="evidence" value="ECO:0007669"/>
    <property type="project" value="InterPro"/>
</dbReference>
<evidence type="ECO:0000256" key="2">
    <source>
        <dbReference type="PIRSR" id="PIRSR600888-3"/>
    </source>
</evidence>
<dbReference type="CDD" id="cd00438">
    <property type="entry name" value="cupin_RmlC"/>
    <property type="match status" value="1"/>
</dbReference>
<gene>
    <name evidence="3" type="ORF">GFD21_05035</name>
</gene>
<evidence type="ECO:0000313" key="4">
    <source>
        <dbReference type="Proteomes" id="UP000483293"/>
    </source>
</evidence>
<accession>A0A6L9SSU5</accession>
<dbReference type="PANTHER" id="PTHR21047">
    <property type="entry name" value="DTDP-6-DEOXY-D-GLUCOSE-3,5 EPIMERASE"/>
    <property type="match status" value="1"/>
</dbReference>
<evidence type="ECO:0000256" key="1">
    <source>
        <dbReference type="ARBA" id="ARBA00010154"/>
    </source>
</evidence>
<dbReference type="EMBL" id="WHZV01000003">
    <property type="protein sequence ID" value="NEG55145.1"/>
    <property type="molecule type" value="Genomic_DNA"/>
</dbReference>
<evidence type="ECO:0000313" key="3">
    <source>
        <dbReference type="EMBL" id="NEG55145.1"/>
    </source>
</evidence>
<dbReference type="PANTHER" id="PTHR21047:SF2">
    <property type="entry name" value="THYMIDINE DIPHOSPHO-4-KETO-RHAMNOSE 3,5-EPIMERASE"/>
    <property type="match status" value="1"/>
</dbReference>
<sequence length="196" mass="22040">MVVHVEVVERSLGCLLLSNRRLDDNRGWFQIDFSIADLHAHGIAFDHVEQLNHSYTEHAGVIRGLNYQSAPFVQAKVVSCVAGAVYSVGVDITPDSSTFGQWCGWVLTPNNHRSMVVPRGYAHGFVTMQDNTELQYLTDNVYSYDHAKSIRYDDPDLDIDWTMQDAITLRPEILSSKNRNAPFLRDAIAAESGVER</sequence>
<dbReference type="GO" id="GO:0005829">
    <property type="term" value="C:cytosol"/>
    <property type="evidence" value="ECO:0007669"/>
    <property type="project" value="TreeGrafter"/>
</dbReference>
<reference evidence="3 4" key="1">
    <citation type="submission" date="2019-10" db="EMBL/GenBank/DDBJ databases">
        <title>Bifidobacterium from non-human primates.</title>
        <authorList>
            <person name="Modesto M."/>
        </authorList>
    </citation>
    <scope>NUCLEOTIDE SEQUENCE [LARGE SCALE GENOMIC DNA]</scope>
    <source>
        <strain evidence="3 4">SMA15</strain>
    </source>
</reference>
<name>A0A6L9SSU5_9BIFI</name>
<dbReference type="Pfam" id="PF00908">
    <property type="entry name" value="dTDP_sugar_isom"/>
    <property type="match status" value="1"/>
</dbReference>
<dbReference type="InterPro" id="IPR000888">
    <property type="entry name" value="RmlC-like"/>
</dbReference>
<comment type="similarity">
    <text evidence="1">Belongs to the dTDP-4-dehydrorhamnose 3,5-epimerase family.</text>
</comment>
<organism evidence="3 4">
    <name type="scientific">Bifidobacterium platyrrhinorum</name>
    <dbReference type="NCBI Taxonomy" id="2661628"/>
    <lineage>
        <taxon>Bacteria</taxon>
        <taxon>Bacillati</taxon>
        <taxon>Actinomycetota</taxon>
        <taxon>Actinomycetes</taxon>
        <taxon>Bifidobacteriales</taxon>
        <taxon>Bifidobacteriaceae</taxon>
        <taxon>Bifidobacterium</taxon>
    </lineage>
</organism>
<dbReference type="GO" id="GO:0000271">
    <property type="term" value="P:polysaccharide biosynthetic process"/>
    <property type="evidence" value="ECO:0007669"/>
    <property type="project" value="TreeGrafter"/>
</dbReference>
<dbReference type="InterPro" id="IPR011051">
    <property type="entry name" value="RmlC_Cupin_sf"/>
</dbReference>
<dbReference type="Gene3D" id="2.60.120.10">
    <property type="entry name" value="Jelly Rolls"/>
    <property type="match status" value="1"/>
</dbReference>
<proteinExistence type="inferred from homology"/>
<feature type="site" description="Participates in a stacking interaction with the thymidine ring of dTDP-4-oxo-6-deoxyglucose" evidence="2">
    <location>
        <position position="142"/>
    </location>
</feature>
<dbReference type="InterPro" id="IPR014710">
    <property type="entry name" value="RmlC-like_jellyroll"/>
</dbReference>